<dbReference type="InterPro" id="IPR000160">
    <property type="entry name" value="GGDEF_dom"/>
</dbReference>
<feature type="transmembrane region" description="Helical" evidence="1">
    <location>
        <begin position="180"/>
        <end position="201"/>
    </location>
</feature>
<feature type="transmembrane region" description="Helical" evidence="1">
    <location>
        <begin position="208"/>
        <end position="226"/>
    </location>
</feature>
<feature type="signal peptide" evidence="2">
    <location>
        <begin position="1"/>
        <end position="21"/>
    </location>
</feature>
<dbReference type="CDD" id="cd01949">
    <property type="entry name" value="GGDEF"/>
    <property type="match status" value="1"/>
</dbReference>
<sequence>MMRLLCLYVLAISLMSMPSYAEELQVERSLSGVVINDRMAAATDIAARTLWRQMIAEPERFAPASGFNGVGLGSDAHWLRLDFQRTELERSAPWWLVVEPLNLYDLRLYRRNIQGEFEELASGERVPFAAGREREWRQYAFILPAHGPVYLRAYDPGGVSFPVALWHQHDLERYEQWGELLLGGVYGALLALCLYNLFLAVSLRDPAYGWYVATTLALAIFLAYLYGHAAQWWWRDWPHWVAMGRVILPSLWGMALTGFVMSFFRTRIHLPIAHRILQIFMLSYLMIITMRLAGAHGLPSLLLTAQSLPGVGLVLYIAIRRWRQGMAGARYFLAAYGIVLAGVVIFLLRVCGLLMPSPLTEFAMPVSATLESLIFSLALARRIKSLRHASKAAFIDELTQLPNRRALEQRFKQYAESEAGRGFSLLTVDLDKFKPVNDQWGHAEGDEVLRILAQRMQSCVRQEDIVARIGGDEFIVLLAPPANTDIVSAVIDRLMEVTRQPVRLGDRSHCLSASVGLAYYPRHGRSFSELSRYADMAMYEAKRAGRGTWREAVPTI</sequence>
<keyword evidence="2" id="KW-0732">Signal</keyword>
<keyword evidence="1" id="KW-0812">Transmembrane</keyword>
<dbReference type="PROSITE" id="PS50887">
    <property type="entry name" value="GGDEF"/>
    <property type="match status" value="1"/>
</dbReference>
<dbReference type="Gene3D" id="3.30.70.270">
    <property type="match status" value="1"/>
</dbReference>
<evidence type="ECO:0000313" key="4">
    <source>
        <dbReference type="EMBL" id="SFM65831.1"/>
    </source>
</evidence>
<dbReference type="InterPro" id="IPR011623">
    <property type="entry name" value="7TMR_DISM_rcpt_extracell_dom1"/>
</dbReference>
<dbReference type="NCBIfam" id="TIGR00254">
    <property type="entry name" value="GGDEF"/>
    <property type="match status" value="1"/>
</dbReference>
<feature type="chain" id="PRO_5011739470" evidence="2">
    <location>
        <begin position="22"/>
        <end position="556"/>
    </location>
</feature>
<dbReference type="InterPro" id="IPR052163">
    <property type="entry name" value="DGC-Regulatory_Protein"/>
</dbReference>
<dbReference type="InterPro" id="IPR043128">
    <property type="entry name" value="Rev_trsase/Diguanyl_cyclase"/>
</dbReference>
<dbReference type="Pfam" id="PF07696">
    <property type="entry name" value="7TMR-DISMED2"/>
    <property type="match status" value="1"/>
</dbReference>
<dbReference type="STRING" id="52442.SAMN05421880_12538"/>
<keyword evidence="1" id="KW-1133">Transmembrane helix</keyword>
<dbReference type="PANTHER" id="PTHR46663">
    <property type="entry name" value="DIGUANYLATE CYCLASE DGCT-RELATED"/>
    <property type="match status" value="1"/>
</dbReference>
<dbReference type="FunFam" id="3.30.70.270:FF:000001">
    <property type="entry name" value="Diguanylate cyclase domain protein"/>
    <property type="match status" value="1"/>
</dbReference>
<dbReference type="Pfam" id="PF07695">
    <property type="entry name" value="7TMR-DISM_7TM"/>
    <property type="match status" value="1"/>
</dbReference>
<dbReference type="Gene3D" id="2.60.40.2380">
    <property type="match status" value="1"/>
</dbReference>
<proteinExistence type="predicted"/>
<dbReference type="InterPro" id="IPR011622">
    <property type="entry name" value="7TMR_DISM_rcpt_extracell_dom2"/>
</dbReference>
<dbReference type="GO" id="GO:0003824">
    <property type="term" value="F:catalytic activity"/>
    <property type="evidence" value="ECO:0007669"/>
    <property type="project" value="UniProtKB-ARBA"/>
</dbReference>
<keyword evidence="5" id="KW-1185">Reference proteome</keyword>
<organism evidence="4 5">
    <name type="scientific">Nitrosomonas nitrosa</name>
    <dbReference type="NCBI Taxonomy" id="52442"/>
    <lineage>
        <taxon>Bacteria</taxon>
        <taxon>Pseudomonadati</taxon>
        <taxon>Pseudomonadota</taxon>
        <taxon>Betaproteobacteria</taxon>
        <taxon>Nitrosomonadales</taxon>
        <taxon>Nitrosomonadaceae</taxon>
        <taxon>Nitrosomonas</taxon>
    </lineage>
</organism>
<feature type="transmembrane region" description="Helical" evidence="1">
    <location>
        <begin position="276"/>
        <end position="294"/>
    </location>
</feature>
<dbReference type="PANTHER" id="PTHR46663:SF2">
    <property type="entry name" value="GGDEF DOMAIN-CONTAINING PROTEIN"/>
    <property type="match status" value="1"/>
</dbReference>
<dbReference type="EMBL" id="FOUF01000025">
    <property type="protein sequence ID" value="SFM65831.1"/>
    <property type="molecule type" value="Genomic_DNA"/>
</dbReference>
<feature type="transmembrane region" description="Helical" evidence="1">
    <location>
        <begin position="331"/>
        <end position="356"/>
    </location>
</feature>
<protein>
    <submittedName>
        <fullName evidence="4">Diguanylate cyclase (GGDEF) domain-containing protein</fullName>
    </submittedName>
</protein>
<accession>A0A1I4SN65</accession>
<evidence type="ECO:0000259" key="3">
    <source>
        <dbReference type="PROSITE" id="PS50887"/>
    </source>
</evidence>
<feature type="domain" description="GGDEF" evidence="3">
    <location>
        <begin position="421"/>
        <end position="554"/>
    </location>
</feature>
<dbReference type="Proteomes" id="UP000199561">
    <property type="component" value="Unassembled WGS sequence"/>
</dbReference>
<feature type="transmembrane region" description="Helical" evidence="1">
    <location>
        <begin position="246"/>
        <end position="264"/>
    </location>
</feature>
<gene>
    <name evidence="4" type="ORF">SAMN05421880_12538</name>
</gene>
<dbReference type="AlphaFoldDB" id="A0A1I4SN65"/>
<dbReference type="Pfam" id="PF00990">
    <property type="entry name" value="GGDEF"/>
    <property type="match status" value="1"/>
</dbReference>
<keyword evidence="1" id="KW-0472">Membrane</keyword>
<evidence type="ECO:0000313" key="5">
    <source>
        <dbReference type="Proteomes" id="UP000199561"/>
    </source>
</evidence>
<name>A0A1I4SN65_9PROT</name>
<reference evidence="4 5" key="1">
    <citation type="submission" date="2016-10" db="EMBL/GenBank/DDBJ databases">
        <authorList>
            <person name="de Groot N.N."/>
        </authorList>
    </citation>
    <scope>NUCLEOTIDE SEQUENCE [LARGE SCALE GENOMIC DNA]</scope>
    <source>
        <strain evidence="4 5">Nm146</strain>
    </source>
</reference>
<dbReference type="InterPro" id="IPR029787">
    <property type="entry name" value="Nucleotide_cyclase"/>
</dbReference>
<dbReference type="SUPFAM" id="SSF55073">
    <property type="entry name" value="Nucleotide cyclase"/>
    <property type="match status" value="1"/>
</dbReference>
<evidence type="ECO:0000256" key="2">
    <source>
        <dbReference type="SAM" id="SignalP"/>
    </source>
</evidence>
<feature type="transmembrane region" description="Helical" evidence="1">
    <location>
        <begin position="300"/>
        <end position="319"/>
    </location>
</feature>
<evidence type="ECO:0000256" key="1">
    <source>
        <dbReference type="SAM" id="Phobius"/>
    </source>
</evidence>
<dbReference type="SMART" id="SM00267">
    <property type="entry name" value="GGDEF"/>
    <property type="match status" value="1"/>
</dbReference>